<evidence type="ECO:0000256" key="6">
    <source>
        <dbReference type="ARBA" id="ARBA00034617"/>
    </source>
</evidence>
<dbReference type="EMBL" id="SSOP01000452">
    <property type="protein sequence ID" value="KAB5588446.1"/>
    <property type="molecule type" value="Genomic_DNA"/>
</dbReference>
<dbReference type="Pfam" id="PF00271">
    <property type="entry name" value="Helicase_C"/>
    <property type="match status" value="1"/>
</dbReference>
<keyword evidence="5" id="KW-0413">Isomerase</keyword>
<dbReference type="Gene3D" id="3.40.50.300">
    <property type="entry name" value="P-loop containing nucleotide triphosphate hydrolases"/>
    <property type="match status" value="2"/>
</dbReference>
<dbReference type="GO" id="GO:0000724">
    <property type="term" value="P:double-strand break repair via homologous recombination"/>
    <property type="evidence" value="ECO:0007669"/>
    <property type="project" value="TreeGrafter"/>
</dbReference>
<dbReference type="EC" id="5.6.2.4" evidence="7"/>
<dbReference type="Pfam" id="PF00270">
    <property type="entry name" value="DEAD"/>
    <property type="match status" value="1"/>
</dbReference>
<name>A0A5N5QAL5_9AGAM</name>
<dbReference type="GO" id="GO:0005737">
    <property type="term" value="C:cytoplasm"/>
    <property type="evidence" value="ECO:0007669"/>
    <property type="project" value="TreeGrafter"/>
</dbReference>
<evidence type="ECO:0000256" key="1">
    <source>
        <dbReference type="ARBA" id="ARBA00005446"/>
    </source>
</evidence>
<keyword evidence="4" id="KW-0238">DNA-binding</keyword>
<evidence type="ECO:0000256" key="4">
    <source>
        <dbReference type="ARBA" id="ARBA00023125"/>
    </source>
</evidence>
<comment type="caution">
    <text evidence="10">The sequence shown here is derived from an EMBL/GenBank/DDBJ whole genome shotgun (WGS) entry which is preliminary data.</text>
</comment>
<keyword evidence="11" id="KW-1185">Reference proteome</keyword>
<keyword evidence="10" id="KW-0347">Helicase</keyword>
<dbReference type="InterPro" id="IPR014001">
    <property type="entry name" value="Helicase_ATP-bd"/>
</dbReference>
<evidence type="ECO:0000256" key="3">
    <source>
        <dbReference type="ARBA" id="ARBA00022840"/>
    </source>
</evidence>
<dbReference type="GO" id="GO:0005694">
    <property type="term" value="C:chromosome"/>
    <property type="evidence" value="ECO:0007669"/>
    <property type="project" value="TreeGrafter"/>
</dbReference>
<keyword evidence="3" id="KW-0067">ATP-binding</keyword>
<comment type="similarity">
    <text evidence="1">Belongs to the helicase family. RecQ subfamily.</text>
</comment>
<evidence type="ECO:0000259" key="8">
    <source>
        <dbReference type="PROSITE" id="PS51192"/>
    </source>
</evidence>
<sequence length="1439" mass="162216">MPFAHQPLEAVPDLPGVVTSFELRQMHLGIVYELGILCCLDCDPLTLLNLETCTSHIHKHVFNPRAFPRSKVMETCTNYRVYGGMLDEYPRPNQVVPPYRFLPTRDATSCTICESNRTPYFGTSESARRRHFNKMHTNRINSREVYERPCTIQTFCSGYSDNRHAFEVDPALMPNQDLEQPFVTHDAVAEDMMRAFVKDFKPAEQPHTSGDSLKDTQPFLYFTRWHSHTTPHSPEFLIPLAAFPESGEIYHTLAEKAVELFRDEQLNLEGRSEILRSKMMQEEEQPVRKTLKRLDPTTVDEYARTFGRWCVFVLRLYTLQKSGNDRYRSACERALKYCRREPDRHGSRYVILRLAQEFWAPANMTDFSHLELDQFDDPTLRFAVILNLYDDGTFASPSNATHRLSVMKYTMRFMLLVWAADRQLELVKEVPDVTLGSIPLHVYPFLSRQSHTPFAHVCVASSHATHYSSTMLSMPKINWTGPSTVSIDGQILDFTDYQRSVLELLEQTERRILDDLLRGLTPESLGFNITEDTAINDRFGDTSRGYSFLGDYSNPFSGMQMNLISGFLHRRNHFLVSGMYRDQDGELHITWNEKEVEEWLNCYDECIKELSLVITMAGGQPARGVETCLMKLINLIGRTRATYYYKPGIIVFVLMYSKTTSMTGYDRLVAHAVPWRIGRLFLIVISLARPLSGILVERIKGPLGRAIQETSVFPLHGVEMTSKILSDLIKDFFRRNFGVNIGILNFRHLIIAFQRRKMAEAFAPIQRMIAVVDAQAGHSSETAMEHYALDPSEMHMFTTSTVLKHVTCLLRWCQILFPTDILTAQENLLAGGASDNAAIVNDVSSSSTSHVVIPEEQMVRTFVQAVESSNLVQQLTDQFTRSLTGVLATRTAQQSQSTIPPAGPIAVQPRYLIMLQQYTSNAAASWTCSAQAKAVSHILGRATSLVVVLPTSAGKSLLFGCLPLLEAGLTVIIFPLRALMTDQIAASEKRQEELVRSGEAYGRDVRIQPLGRNVNEPGLYAISAETTETSWFKSWVDEQIYARKLNRVVINEAHMVVTTASYREVMKEFGYLSGKRIPIVCLTGTLPPRLEPSLCEALGGASFRIIREPTQRPNIAYHIATFGSQSEAEFALISHVRRYETELSAREGILVMCRSWSDVERVAGSLEALKYSRQVSMEEADLNLSYWLNGTRKTIVGTTALGTGIHHPACCAVLHFGPPYGLVDFVQESGRAGRDGKSALSVVFTWEMTVNITRNDPNCWAAMKEMMENDECIRWWMSREIDGEDLATTCSGGQGFLACGRCVEELRRAREHKGLWLAGVDEAERRSKRKYHAESWVVEHLPGYGSNLERMEVDGPQEGWEEMFRVEEVDNMDVSMSESIEAGRSGMCAMPPMVAPAATVGPTIIADAHMAQERGRQARLVEENRAGAPVGSLSLSCSL</sequence>
<feature type="domain" description="Helicase C-terminal" evidence="9">
    <location>
        <begin position="1135"/>
        <end position="1289"/>
    </location>
</feature>
<dbReference type="SUPFAM" id="SSF52540">
    <property type="entry name" value="P-loop containing nucleoside triphosphate hydrolases"/>
    <property type="match status" value="1"/>
</dbReference>
<dbReference type="PROSITE" id="PS51192">
    <property type="entry name" value="HELICASE_ATP_BIND_1"/>
    <property type="match status" value="1"/>
</dbReference>
<dbReference type="SMART" id="SM00487">
    <property type="entry name" value="DEXDc"/>
    <property type="match status" value="1"/>
</dbReference>
<protein>
    <recommendedName>
        <fullName evidence="7">DNA 3'-5' helicase</fullName>
        <ecNumber evidence="7">5.6.2.4</ecNumber>
    </recommendedName>
</protein>
<evidence type="ECO:0000256" key="2">
    <source>
        <dbReference type="ARBA" id="ARBA00022741"/>
    </source>
</evidence>
<dbReference type="PANTHER" id="PTHR13710:SF105">
    <property type="entry name" value="ATP-DEPENDENT DNA HELICASE Q1"/>
    <property type="match status" value="1"/>
</dbReference>
<feature type="domain" description="Helicase ATP-binding" evidence="8">
    <location>
        <begin position="936"/>
        <end position="1091"/>
    </location>
</feature>
<accession>A0A5N5QAL5</accession>
<dbReference type="Proteomes" id="UP000383932">
    <property type="component" value="Unassembled WGS sequence"/>
</dbReference>
<comment type="catalytic activity">
    <reaction evidence="6">
        <text>Couples ATP hydrolysis with the unwinding of duplex DNA by translocating in the 3'-5' direction.</text>
        <dbReference type="EC" id="5.6.2.4"/>
    </reaction>
</comment>
<dbReference type="InterPro" id="IPR027417">
    <property type="entry name" value="P-loop_NTPase"/>
</dbReference>
<gene>
    <name evidence="10" type="ORF">CTheo_8110</name>
</gene>
<evidence type="ECO:0000313" key="11">
    <source>
        <dbReference type="Proteomes" id="UP000383932"/>
    </source>
</evidence>
<dbReference type="GO" id="GO:0005524">
    <property type="term" value="F:ATP binding"/>
    <property type="evidence" value="ECO:0007669"/>
    <property type="project" value="UniProtKB-KW"/>
</dbReference>
<evidence type="ECO:0000259" key="9">
    <source>
        <dbReference type="PROSITE" id="PS51194"/>
    </source>
</evidence>
<proteinExistence type="inferred from homology"/>
<keyword evidence="2" id="KW-0547">Nucleotide-binding</keyword>
<evidence type="ECO:0000313" key="10">
    <source>
        <dbReference type="EMBL" id="KAB5588446.1"/>
    </source>
</evidence>
<reference evidence="10 11" key="1">
    <citation type="journal article" date="2019" name="Fungal Biol. Biotechnol.">
        <title>Draft genome sequence of fastidious pathogen Ceratobasidium theobromae, which causes vascular-streak dieback in Theobroma cacao.</title>
        <authorList>
            <person name="Ali S.S."/>
            <person name="Asman A."/>
            <person name="Shao J."/>
            <person name="Firmansyah A.P."/>
            <person name="Susilo A.W."/>
            <person name="Rosmana A."/>
            <person name="McMahon P."/>
            <person name="Junaid M."/>
            <person name="Guest D."/>
            <person name="Kheng T.Y."/>
            <person name="Meinhardt L.W."/>
            <person name="Bailey B.A."/>
        </authorList>
    </citation>
    <scope>NUCLEOTIDE SEQUENCE [LARGE SCALE GENOMIC DNA]</scope>
    <source>
        <strain evidence="10 11">CT2</strain>
    </source>
</reference>
<keyword evidence="10" id="KW-0378">Hydrolase</keyword>
<dbReference type="OrthoDB" id="2507344at2759"/>
<dbReference type="GO" id="GO:0003677">
    <property type="term" value="F:DNA binding"/>
    <property type="evidence" value="ECO:0007669"/>
    <property type="project" value="UniProtKB-KW"/>
</dbReference>
<dbReference type="InterPro" id="IPR001650">
    <property type="entry name" value="Helicase_C-like"/>
</dbReference>
<evidence type="ECO:0000256" key="5">
    <source>
        <dbReference type="ARBA" id="ARBA00023235"/>
    </source>
</evidence>
<organism evidence="10 11">
    <name type="scientific">Ceratobasidium theobromae</name>
    <dbReference type="NCBI Taxonomy" id="1582974"/>
    <lineage>
        <taxon>Eukaryota</taxon>
        <taxon>Fungi</taxon>
        <taxon>Dikarya</taxon>
        <taxon>Basidiomycota</taxon>
        <taxon>Agaricomycotina</taxon>
        <taxon>Agaricomycetes</taxon>
        <taxon>Cantharellales</taxon>
        <taxon>Ceratobasidiaceae</taxon>
        <taxon>Ceratobasidium</taxon>
    </lineage>
</organism>
<dbReference type="PANTHER" id="PTHR13710">
    <property type="entry name" value="DNA HELICASE RECQ FAMILY MEMBER"/>
    <property type="match status" value="1"/>
</dbReference>
<dbReference type="SMART" id="SM00490">
    <property type="entry name" value="HELICc"/>
    <property type="match status" value="1"/>
</dbReference>
<dbReference type="InterPro" id="IPR011545">
    <property type="entry name" value="DEAD/DEAH_box_helicase_dom"/>
</dbReference>
<evidence type="ECO:0000256" key="7">
    <source>
        <dbReference type="ARBA" id="ARBA00034808"/>
    </source>
</evidence>
<dbReference type="GO" id="GO:0043138">
    <property type="term" value="F:3'-5' DNA helicase activity"/>
    <property type="evidence" value="ECO:0007669"/>
    <property type="project" value="UniProtKB-EC"/>
</dbReference>
<dbReference type="GO" id="GO:0009378">
    <property type="term" value="F:four-way junction helicase activity"/>
    <property type="evidence" value="ECO:0007669"/>
    <property type="project" value="TreeGrafter"/>
</dbReference>
<dbReference type="PROSITE" id="PS51194">
    <property type="entry name" value="HELICASE_CTER"/>
    <property type="match status" value="1"/>
</dbReference>